<protein>
    <submittedName>
        <fullName evidence="3">Uncharacterized protein</fullName>
    </submittedName>
</protein>
<evidence type="ECO:0000313" key="3">
    <source>
        <dbReference type="EMBL" id="RPE33304.1"/>
    </source>
</evidence>
<dbReference type="Proteomes" id="UP000266906">
    <property type="component" value="Unassembled WGS sequence"/>
</dbReference>
<evidence type="ECO:0000313" key="2">
    <source>
        <dbReference type="EMBL" id="ROR42807.1"/>
    </source>
</evidence>
<accession>A0A8G1UF66</accession>
<reference evidence="4 5" key="1">
    <citation type="submission" date="2018-11" db="EMBL/GenBank/DDBJ databases">
        <title>Sequencing the genomes of 1000 actinobacteria strains.</title>
        <authorList>
            <person name="Klenk H.-P."/>
        </authorList>
    </citation>
    <scope>NUCLEOTIDE SEQUENCE [LARGE SCALE GENOMIC DNA]</scope>
    <source>
        <strain evidence="2 5">DSM 44780</strain>
        <strain evidence="3 4">DSM 44781</strain>
    </source>
</reference>
<organism evidence="3 4">
    <name type="scientific">Kitasatospora cineracea</name>
    <dbReference type="NCBI Taxonomy" id="88074"/>
    <lineage>
        <taxon>Bacteria</taxon>
        <taxon>Bacillati</taxon>
        <taxon>Actinomycetota</taxon>
        <taxon>Actinomycetes</taxon>
        <taxon>Kitasatosporales</taxon>
        <taxon>Streptomycetaceae</taxon>
        <taxon>Kitasatospora</taxon>
    </lineage>
</organism>
<accession>A0A3N4SA80</accession>
<sequence length="72" mass="7953">MPSRSVRRLSANFGRTAADPALLRPAAPRHRPCAGREFETRTDRAPEGEARSVRPPPGKPGAHPPHRWHDVS</sequence>
<proteinExistence type="predicted"/>
<feature type="region of interest" description="Disordered" evidence="1">
    <location>
        <begin position="1"/>
        <end position="72"/>
    </location>
</feature>
<name>A0A3N4SA80_9ACTN</name>
<feature type="compositionally biased region" description="Pro residues" evidence="1">
    <location>
        <begin position="54"/>
        <end position="63"/>
    </location>
</feature>
<keyword evidence="4" id="KW-1185">Reference proteome</keyword>
<evidence type="ECO:0000313" key="5">
    <source>
        <dbReference type="Proteomes" id="UP000267408"/>
    </source>
</evidence>
<dbReference type="EMBL" id="RJVJ01000001">
    <property type="protein sequence ID" value="ROR42807.1"/>
    <property type="molecule type" value="Genomic_DNA"/>
</dbReference>
<feature type="compositionally biased region" description="Basic and acidic residues" evidence="1">
    <location>
        <begin position="34"/>
        <end position="52"/>
    </location>
</feature>
<gene>
    <name evidence="3" type="ORF">EDD38_1587</name>
    <name evidence="2" type="ORF">EDD39_0936</name>
</gene>
<dbReference type="AlphaFoldDB" id="A0A3N4SA80"/>
<evidence type="ECO:0000313" key="4">
    <source>
        <dbReference type="Proteomes" id="UP000266906"/>
    </source>
</evidence>
<dbReference type="EMBL" id="RKQG01000001">
    <property type="protein sequence ID" value="RPE33304.1"/>
    <property type="molecule type" value="Genomic_DNA"/>
</dbReference>
<comment type="caution">
    <text evidence="3">The sequence shown here is derived from an EMBL/GenBank/DDBJ whole genome shotgun (WGS) entry which is preliminary data.</text>
</comment>
<feature type="compositionally biased region" description="Low complexity" evidence="1">
    <location>
        <begin position="15"/>
        <end position="26"/>
    </location>
</feature>
<evidence type="ECO:0000256" key="1">
    <source>
        <dbReference type="SAM" id="MobiDB-lite"/>
    </source>
</evidence>
<dbReference type="Proteomes" id="UP000267408">
    <property type="component" value="Unassembled WGS sequence"/>
</dbReference>